<reference evidence="2 3" key="1">
    <citation type="journal article" date="2013" name="Curr. Biol.">
        <title>The Genome of the Foraminiferan Reticulomyxa filosa.</title>
        <authorList>
            <person name="Glockner G."/>
            <person name="Hulsmann N."/>
            <person name="Schleicher M."/>
            <person name="Noegel A.A."/>
            <person name="Eichinger L."/>
            <person name="Gallinger C."/>
            <person name="Pawlowski J."/>
            <person name="Sierra R."/>
            <person name="Euteneuer U."/>
            <person name="Pillet L."/>
            <person name="Moustafa A."/>
            <person name="Platzer M."/>
            <person name="Groth M."/>
            <person name="Szafranski K."/>
            <person name="Schliwa M."/>
        </authorList>
    </citation>
    <scope>NUCLEOTIDE SEQUENCE [LARGE SCALE GENOMIC DNA]</scope>
</reference>
<keyword evidence="1" id="KW-0175">Coiled coil</keyword>
<dbReference type="EMBL" id="ASPP01005063">
    <property type="protein sequence ID" value="ETO31235.1"/>
    <property type="molecule type" value="Genomic_DNA"/>
</dbReference>
<organism evidence="2 3">
    <name type="scientific">Reticulomyxa filosa</name>
    <dbReference type="NCBI Taxonomy" id="46433"/>
    <lineage>
        <taxon>Eukaryota</taxon>
        <taxon>Sar</taxon>
        <taxon>Rhizaria</taxon>
        <taxon>Retaria</taxon>
        <taxon>Foraminifera</taxon>
        <taxon>Monothalamids</taxon>
        <taxon>Reticulomyxidae</taxon>
        <taxon>Reticulomyxa</taxon>
    </lineage>
</organism>
<name>X6NY35_RETFI</name>
<evidence type="ECO:0000313" key="2">
    <source>
        <dbReference type="EMBL" id="ETO31235.1"/>
    </source>
</evidence>
<protein>
    <submittedName>
        <fullName evidence="2">Uncharacterized protein</fullName>
    </submittedName>
</protein>
<gene>
    <name evidence="2" type="ORF">RFI_05884</name>
</gene>
<evidence type="ECO:0000256" key="1">
    <source>
        <dbReference type="SAM" id="Coils"/>
    </source>
</evidence>
<dbReference type="AlphaFoldDB" id="X6NY35"/>
<accession>X6NY35</accession>
<keyword evidence="3" id="KW-1185">Reference proteome</keyword>
<proteinExistence type="predicted"/>
<feature type="coiled-coil region" evidence="1">
    <location>
        <begin position="1"/>
        <end position="28"/>
    </location>
</feature>
<sequence>MKQNEMTILNLQSEKNKLTKKLVQLRYRLNDTKIKHHLDATMSNNWWITRLAILEIASVLATFYMNRIEDWTQKQIETINIFSTKQKKKLIKFYHYLEKLQKEVGTRILSNRVVGCKQLILWYALKKTLQSGLINLNIYNQIGFLHKNMYLTINYNNSIEDTNINDEQIFMLKKMHTKKCNVLQQGEPLCMCAFKNCRLKNI</sequence>
<dbReference type="Proteomes" id="UP000023152">
    <property type="component" value="Unassembled WGS sequence"/>
</dbReference>
<evidence type="ECO:0000313" key="3">
    <source>
        <dbReference type="Proteomes" id="UP000023152"/>
    </source>
</evidence>
<comment type="caution">
    <text evidence="2">The sequence shown here is derived from an EMBL/GenBank/DDBJ whole genome shotgun (WGS) entry which is preliminary data.</text>
</comment>